<evidence type="ECO:0000313" key="3">
    <source>
        <dbReference type="Proteomes" id="UP000271468"/>
    </source>
</evidence>
<dbReference type="EMBL" id="RBOV01000308">
    <property type="protein sequence ID" value="RMN08838.1"/>
    <property type="molecule type" value="Genomic_DNA"/>
</dbReference>
<reference evidence="2 3" key="1">
    <citation type="submission" date="2018-08" db="EMBL/GenBank/DDBJ databases">
        <title>Recombination of ecologically and evolutionarily significant loci maintains genetic cohesion in the Pseudomonas syringae species complex.</title>
        <authorList>
            <person name="Dillon M."/>
            <person name="Thakur S."/>
            <person name="Almeida R.N.D."/>
            <person name="Weir B.S."/>
            <person name="Guttman D.S."/>
        </authorList>
    </citation>
    <scope>NUCLEOTIDE SEQUENCE [LARGE SCALE GENOMIC DNA]</scope>
    <source>
        <strain evidence="2 3">ICMP 12341</strain>
    </source>
</reference>
<evidence type="ECO:0000313" key="2">
    <source>
        <dbReference type="EMBL" id="RMN08838.1"/>
    </source>
</evidence>
<organism evidence="2 3">
    <name type="scientific">Pseudomonas syringae pv. coriandricola</name>
    <dbReference type="NCBI Taxonomy" id="264453"/>
    <lineage>
        <taxon>Bacteria</taxon>
        <taxon>Pseudomonadati</taxon>
        <taxon>Pseudomonadota</taxon>
        <taxon>Gammaproteobacteria</taxon>
        <taxon>Pseudomonadales</taxon>
        <taxon>Pseudomonadaceae</taxon>
        <taxon>Pseudomonas</taxon>
    </lineage>
</organism>
<accession>A0A3M3JDJ7</accession>
<dbReference type="Proteomes" id="UP000271468">
    <property type="component" value="Unassembled WGS sequence"/>
</dbReference>
<feature type="transmembrane region" description="Helical" evidence="1">
    <location>
        <begin position="21"/>
        <end position="51"/>
    </location>
</feature>
<proteinExistence type="predicted"/>
<protein>
    <submittedName>
        <fullName evidence="2">Uncharacterized protein</fullName>
    </submittedName>
</protein>
<keyword evidence="1" id="KW-1133">Transmembrane helix</keyword>
<keyword evidence="1" id="KW-0472">Membrane</keyword>
<name>A0A3M3JDJ7_9PSED</name>
<keyword evidence="1" id="KW-0812">Transmembrane</keyword>
<gene>
    <name evidence="2" type="ORF">ALQ65_200236</name>
</gene>
<evidence type="ECO:0000256" key="1">
    <source>
        <dbReference type="SAM" id="Phobius"/>
    </source>
</evidence>
<comment type="caution">
    <text evidence="2">The sequence shown here is derived from an EMBL/GenBank/DDBJ whole genome shotgun (WGS) entry which is preliminary data.</text>
</comment>
<dbReference type="AlphaFoldDB" id="A0A3M3JDJ7"/>
<sequence>MRAERDQDDIRAAQKPRERRLAYEIAIGIIIGGLTLAAIQALIGLIAWQIYLHDMKIILR</sequence>